<gene>
    <name evidence="1" type="ORF">BW730_16055</name>
</gene>
<dbReference type="AlphaFoldDB" id="A0A1Q2CRR1"/>
<dbReference type="OrthoDB" id="3335961at2"/>
<reference evidence="2" key="1">
    <citation type="submission" date="2017-02" db="EMBL/GenBank/DDBJ databases">
        <title>Tessaracoccus aquaemaris sp. nov., isolated from the intestine of a Korean rockfish, Sebastes schlegelii, in a marine aquaculture pond.</title>
        <authorList>
            <person name="Tak E.J."/>
            <person name="Bae J.-W."/>
        </authorList>
    </citation>
    <scope>NUCLEOTIDE SEQUENCE [LARGE SCALE GENOMIC DNA]</scope>
    <source>
        <strain evidence="2">NSG39</strain>
    </source>
</reference>
<protein>
    <recommendedName>
        <fullName evidence="3">Glycosyl transferase family 1 domain-containing protein</fullName>
    </recommendedName>
</protein>
<dbReference type="Gene3D" id="3.40.50.2000">
    <property type="entry name" value="Glycogen Phosphorylase B"/>
    <property type="match status" value="1"/>
</dbReference>
<dbReference type="EMBL" id="CP019606">
    <property type="protein sequence ID" value="AQP48792.1"/>
    <property type="molecule type" value="Genomic_DNA"/>
</dbReference>
<evidence type="ECO:0000313" key="1">
    <source>
        <dbReference type="EMBL" id="AQP48792.1"/>
    </source>
</evidence>
<dbReference type="RefSeq" id="WP_077687140.1">
    <property type="nucleotide sequence ID" value="NZ_CP019606.1"/>
</dbReference>
<keyword evidence="2" id="KW-1185">Reference proteome</keyword>
<dbReference type="SUPFAM" id="SSF53756">
    <property type="entry name" value="UDP-Glycosyltransferase/glycogen phosphorylase"/>
    <property type="match status" value="1"/>
</dbReference>
<dbReference type="Proteomes" id="UP000188145">
    <property type="component" value="Chromosome"/>
</dbReference>
<sequence>MTGATQAIRLGIGPANYAGQAFAWASAVTRHLGVEAESFTVTRPRQGFQFDIHRRLSAPSYYLPIARRWRTGRFLAPYSHVLLDGYRPVLYGDALTKTISATRLVATVGLMAHGTDVRDPDEHMDRNPFSYFREGDDDWLGTRRRVTAANRELALSSGLPLFVSTPDMLHDLPTATWVPVCLDPEPWANPRPPLEREVPTVLFVPSQRTPPIKGTRYVAPVLESLQRRGLINYIAPSGVPHERMREMVRDADIVVDQLLFGSYGVAAIEAMAAGRVVVGNLCNLDATVAPEVPEIESATPDDFEERILAILDERDEARSRAARNVDFVRRWHDGRVSAERIARFLGRASDGH</sequence>
<evidence type="ECO:0000313" key="2">
    <source>
        <dbReference type="Proteomes" id="UP000188145"/>
    </source>
</evidence>
<proteinExistence type="predicted"/>
<accession>A0A1Q2CRR1</accession>
<evidence type="ECO:0008006" key="3">
    <source>
        <dbReference type="Google" id="ProtNLM"/>
    </source>
</evidence>
<dbReference type="STRING" id="1332264.BW730_16055"/>
<organism evidence="1 2">
    <name type="scientific">Tessaracoccus aquimaris</name>
    <dbReference type="NCBI Taxonomy" id="1332264"/>
    <lineage>
        <taxon>Bacteria</taxon>
        <taxon>Bacillati</taxon>
        <taxon>Actinomycetota</taxon>
        <taxon>Actinomycetes</taxon>
        <taxon>Propionibacteriales</taxon>
        <taxon>Propionibacteriaceae</taxon>
        <taxon>Tessaracoccus</taxon>
    </lineage>
</organism>
<name>A0A1Q2CRR1_9ACTN</name>
<dbReference type="KEGG" id="tes:BW730_16055"/>